<dbReference type="InterPro" id="IPR027417">
    <property type="entry name" value="P-loop_NTPase"/>
</dbReference>
<dbReference type="GeneID" id="43595841"/>
<dbReference type="SUPFAM" id="SSF52540">
    <property type="entry name" value="P-loop containing nucleoside triphosphate hydrolases"/>
    <property type="match status" value="1"/>
</dbReference>
<evidence type="ECO:0000313" key="10">
    <source>
        <dbReference type="EMBL" id="RDL38652.1"/>
    </source>
</evidence>
<dbReference type="STRING" id="2656787.A0A370TSZ7"/>
<organism evidence="10 11">
    <name type="scientific">Venustampulla echinocandica</name>
    <dbReference type="NCBI Taxonomy" id="2656787"/>
    <lineage>
        <taxon>Eukaryota</taxon>
        <taxon>Fungi</taxon>
        <taxon>Dikarya</taxon>
        <taxon>Ascomycota</taxon>
        <taxon>Pezizomycotina</taxon>
        <taxon>Leotiomycetes</taxon>
        <taxon>Helotiales</taxon>
        <taxon>Pleuroascaceae</taxon>
        <taxon>Venustampulla</taxon>
    </lineage>
</organism>
<evidence type="ECO:0000256" key="7">
    <source>
        <dbReference type="RuleBase" id="RU364117"/>
    </source>
</evidence>
<evidence type="ECO:0000256" key="1">
    <source>
        <dbReference type="ARBA" id="ARBA00005446"/>
    </source>
</evidence>
<dbReference type="Pfam" id="PF16124">
    <property type="entry name" value="RecQ_Zn_bind"/>
    <property type="match status" value="1"/>
</dbReference>
<comment type="similarity">
    <text evidence="1 7">Belongs to the helicase family. RecQ subfamily.</text>
</comment>
<dbReference type="Pfam" id="PF00270">
    <property type="entry name" value="DEAD"/>
    <property type="match status" value="1"/>
</dbReference>
<dbReference type="GO" id="GO:0016887">
    <property type="term" value="F:ATP hydrolysis activity"/>
    <property type="evidence" value="ECO:0007669"/>
    <property type="project" value="RHEA"/>
</dbReference>
<keyword evidence="11" id="KW-1185">Reference proteome</keyword>
<dbReference type="InterPro" id="IPR001650">
    <property type="entry name" value="Helicase_C-like"/>
</dbReference>
<feature type="domain" description="Helicase C-terminal" evidence="9">
    <location>
        <begin position="284"/>
        <end position="434"/>
    </location>
</feature>
<name>A0A370TSZ7_9HELO</name>
<dbReference type="CDD" id="cd18018">
    <property type="entry name" value="DEXHc_RecQ4-like"/>
    <property type="match status" value="1"/>
</dbReference>
<dbReference type="Gene3D" id="1.10.10.10">
    <property type="entry name" value="Winged helix-like DNA-binding domain superfamily/Winged helix DNA-binding domain"/>
    <property type="match status" value="1"/>
</dbReference>
<dbReference type="InterPro" id="IPR004589">
    <property type="entry name" value="DNA_helicase_ATP-dep_RecQ"/>
</dbReference>
<dbReference type="InterPro" id="IPR036388">
    <property type="entry name" value="WH-like_DNA-bd_sf"/>
</dbReference>
<dbReference type="AlphaFoldDB" id="A0A370TSZ7"/>
<dbReference type="PROSITE" id="PS51194">
    <property type="entry name" value="HELICASE_CTER"/>
    <property type="match status" value="1"/>
</dbReference>
<evidence type="ECO:0000256" key="4">
    <source>
        <dbReference type="ARBA" id="ARBA00022806"/>
    </source>
</evidence>
<dbReference type="SMART" id="SM00487">
    <property type="entry name" value="DEXDc"/>
    <property type="match status" value="1"/>
</dbReference>
<comment type="subcellular location">
    <subcellularLocation>
        <location evidence="7">Nucleus</location>
    </subcellularLocation>
</comment>
<keyword evidence="4 7" id="KW-0347">Helicase</keyword>
<evidence type="ECO:0000313" key="11">
    <source>
        <dbReference type="Proteomes" id="UP000254866"/>
    </source>
</evidence>
<dbReference type="PANTHER" id="PTHR13710">
    <property type="entry name" value="DNA HELICASE RECQ FAMILY MEMBER"/>
    <property type="match status" value="1"/>
</dbReference>
<dbReference type="GO" id="GO:0005524">
    <property type="term" value="F:ATP binding"/>
    <property type="evidence" value="ECO:0007669"/>
    <property type="project" value="UniProtKB-KW"/>
</dbReference>
<gene>
    <name evidence="10" type="ORF">BP5553_02992</name>
</gene>
<dbReference type="GO" id="GO:0043138">
    <property type="term" value="F:3'-5' DNA helicase activity"/>
    <property type="evidence" value="ECO:0007669"/>
    <property type="project" value="UniProtKB-EC"/>
</dbReference>
<dbReference type="NCBIfam" id="TIGR00614">
    <property type="entry name" value="recQ_fam"/>
    <property type="match status" value="1"/>
</dbReference>
<sequence>MAVTYDDDEFGLSSADEAEFVALADSVAAKHTNKRKASNGELPPAKKLAIDPKAIALATTALTRDFAMKEFRLKQKQVISWILNGGSAAVVFPTGGGKSLTFQVPAVVFSELDALNDTRHEGNSGLTLVVSPLIALMKDQVDSLVRRGIKAAALDSTKTRDEYLETCRMLRDGELKILYCAPEKLNNEGFVEQMKYVRGGIRLLAVDEAHCISEWGHAFRPDYLKIARFSQEIKAERVICLTATATPRVASDICRSFNIDETEGLFRTSTYRKNLKLLAESGRTKQDLYPKLFGFLRTHPGPSIVYVTLQKQTEFLAADLRSQGFKAKAFHAGMDTSVKTQLQDEFMRYDDLIIVATIAFGMGIDKPNIRNVVHFNIPNSLESYSQEIGRAGRDGKASHCMFYVCGEDLHLREIFARGDLPSKKSVRRLLDDIFDPTMMQLPVGGEIQRNHMSQGKDFDIRSTTLANIYAQLELTHQLLRATTPMYTKYSYKAGSQYTSPSGGVGSDKSQAAQAIRAYGKRASTLYHIDVSAASSALRLPRVDIVKKLNEWSEAGHIELRPGGVMHVYKILRPIRSAEIEKLTTEIYDLMERREQEALARTDQMLELITDRKCFSLALAQHFGDELPGREEECGHCTWCMTHVQVLQEVPPPVEFNMSAFKTVLSKIPDRDDPRLLARIAFGIASPRVTSMKLSKEKIFMSMADHRFMV</sequence>
<proteinExistence type="inferred from homology"/>
<dbReference type="GO" id="GO:0009378">
    <property type="term" value="F:four-way junction helicase activity"/>
    <property type="evidence" value="ECO:0007669"/>
    <property type="project" value="TreeGrafter"/>
</dbReference>
<keyword evidence="5 7" id="KW-0067">ATP-binding</keyword>
<evidence type="ECO:0000259" key="9">
    <source>
        <dbReference type="PROSITE" id="PS51194"/>
    </source>
</evidence>
<reference evidence="10 11" key="1">
    <citation type="journal article" date="2018" name="IMA Fungus">
        <title>IMA Genome-F 9: Draft genome sequence of Annulohypoxylon stygium, Aspergillus mulundensis, Berkeleyomyces basicola (syn. Thielaviopsis basicola), Ceratocystis smalleyi, two Cercospora beticola strains, Coleophoma cylindrospora, Fusarium fracticaudum, Phialophora cf. hyalina, and Morchella septimelata.</title>
        <authorList>
            <person name="Wingfield B.D."/>
            <person name="Bills G.F."/>
            <person name="Dong Y."/>
            <person name="Huang W."/>
            <person name="Nel W.J."/>
            <person name="Swalarsk-Parry B.S."/>
            <person name="Vaghefi N."/>
            <person name="Wilken P.M."/>
            <person name="An Z."/>
            <person name="de Beer Z.W."/>
            <person name="De Vos L."/>
            <person name="Chen L."/>
            <person name="Duong T.A."/>
            <person name="Gao Y."/>
            <person name="Hammerbacher A."/>
            <person name="Kikkert J.R."/>
            <person name="Li Y."/>
            <person name="Li H."/>
            <person name="Li K."/>
            <person name="Li Q."/>
            <person name="Liu X."/>
            <person name="Ma X."/>
            <person name="Naidoo K."/>
            <person name="Pethybridge S.J."/>
            <person name="Sun J."/>
            <person name="Steenkamp E.T."/>
            <person name="van der Nest M.A."/>
            <person name="van Wyk S."/>
            <person name="Wingfield M.J."/>
            <person name="Xiong C."/>
            <person name="Yue Q."/>
            <person name="Zhang X."/>
        </authorList>
    </citation>
    <scope>NUCLEOTIDE SEQUENCE [LARGE SCALE GENOMIC DNA]</scope>
    <source>
        <strain evidence="10 11">BP 5553</strain>
    </source>
</reference>
<dbReference type="RefSeq" id="XP_031871308.1">
    <property type="nucleotide sequence ID" value="XM_032011615.1"/>
</dbReference>
<protein>
    <recommendedName>
        <fullName evidence="7">ATP-dependent DNA helicase</fullName>
        <ecNumber evidence="7">5.6.2.4</ecNumber>
    </recommendedName>
</protein>
<dbReference type="GO" id="GO:0005634">
    <property type="term" value="C:nucleus"/>
    <property type="evidence" value="ECO:0007669"/>
    <property type="project" value="UniProtKB-SubCell"/>
</dbReference>
<keyword evidence="3 7" id="KW-0378">Hydrolase</keyword>
<dbReference type="GO" id="GO:0005737">
    <property type="term" value="C:cytoplasm"/>
    <property type="evidence" value="ECO:0007669"/>
    <property type="project" value="TreeGrafter"/>
</dbReference>
<dbReference type="InterPro" id="IPR014001">
    <property type="entry name" value="Helicase_ATP-bd"/>
</dbReference>
<keyword evidence="7" id="KW-0539">Nucleus</keyword>
<evidence type="ECO:0000256" key="5">
    <source>
        <dbReference type="ARBA" id="ARBA00022840"/>
    </source>
</evidence>
<dbReference type="Pfam" id="PF00271">
    <property type="entry name" value="Helicase_C"/>
    <property type="match status" value="1"/>
</dbReference>
<dbReference type="InterPro" id="IPR011545">
    <property type="entry name" value="DEAD/DEAH_box_helicase_dom"/>
</dbReference>
<accession>A0A370TSZ7</accession>
<evidence type="ECO:0000259" key="8">
    <source>
        <dbReference type="PROSITE" id="PS51192"/>
    </source>
</evidence>
<dbReference type="GO" id="GO:0000724">
    <property type="term" value="P:double-strand break repair via homologous recombination"/>
    <property type="evidence" value="ECO:0007669"/>
    <property type="project" value="TreeGrafter"/>
</dbReference>
<keyword evidence="2 7" id="KW-0547">Nucleotide-binding</keyword>
<dbReference type="EMBL" id="NPIC01000002">
    <property type="protein sequence ID" value="RDL38652.1"/>
    <property type="molecule type" value="Genomic_DNA"/>
</dbReference>
<dbReference type="PANTHER" id="PTHR13710:SF120">
    <property type="entry name" value="BIFUNCTIONAL 3'-5' EXONUCLEASE_ATP-DEPENDENT HELICASE WRN"/>
    <property type="match status" value="1"/>
</dbReference>
<dbReference type="EC" id="5.6.2.4" evidence="7"/>
<evidence type="ECO:0000256" key="3">
    <source>
        <dbReference type="ARBA" id="ARBA00022801"/>
    </source>
</evidence>
<evidence type="ECO:0000256" key="2">
    <source>
        <dbReference type="ARBA" id="ARBA00022741"/>
    </source>
</evidence>
<dbReference type="OrthoDB" id="10261556at2759"/>
<comment type="catalytic activity">
    <reaction evidence="6 7">
        <text>Couples ATP hydrolysis with the unwinding of duplex DNA by translocating in the 3'-5' direction.</text>
        <dbReference type="EC" id="5.6.2.4"/>
    </reaction>
</comment>
<dbReference type="GO" id="GO:0003676">
    <property type="term" value="F:nucleic acid binding"/>
    <property type="evidence" value="ECO:0007669"/>
    <property type="project" value="InterPro"/>
</dbReference>
<dbReference type="PROSITE" id="PS51192">
    <property type="entry name" value="HELICASE_ATP_BIND_1"/>
    <property type="match status" value="1"/>
</dbReference>
<dbReference type="InterPro" id="IPR032284">
    <property type="entry name" value="RecQ_Zn-bd"/>
</dbReference>
<dbReference type="SMART" id="SM00490">
    <property type="entry name" value="HELICc"/>
    <property type="match status" value="1"/>
</dbReference>
<feature type="domain" description="Helicase ATP-binding" evidence="8">
    <location>
        <begin position="79"/>
        <end position="263"/>
    </location>
</feature>
<comment type="caution">
    <text evidence="10">The sequence shown here is derived from an EMBL/GenBank/DDBJ whole genome shotgun (WGS) entry which is preliminary data.</text>
</comment>
<dbReference type="Gene3D" id="3.40.50.300">
    <property type="entry name" value="P-loop containing nucleotide triphosphate hydrolases"/>
    <property type="match status" value="2"/>
</dbReference>
<dbReference type="Proteomes" id="UP000254866">
    <property type="component" value="Unassembled WGS sequence"/>
</dbReference>
<comment type="catalytic activity">
    <reaction evidence="7">
        <text>ATP + H2O = ADP + phosphate + H(+)</text>
        <dbReference type="Rhea" id="RHEA:13065"/>
        <dbReference type="ChEBI" id="CHEBI:15377"/>
        <dbReference type="ChEBI" id="CHEBI:15378"/>
        <dbReference type="ChEBI" id="CHEBI:30616"/>
        <dbReference type="ChEBI" id="CHEBI:43474"/>
        <dbReference type="ChEBI" id="CHEBI:456216"/>
    </reaction>
</comment>
<dbReference type="GO" id="GO:0005694">
    <property type="term" value="C:chromosome"/>
    <property type="evidence" value="ECO:0007669"/>
    <property type="project" value="TreeGrafter"/>
</dbReference>
<evidence type="ECO:0000256" key="6">
    <source>
        <dbReference type="ARBA" id="ARBA00034617"/>
    </source>
</evidence>